<dbReference type="GeneID" id="20316678"/>
<dbReference type="CTD" id="20316678"/>
<reference evidence="1 2" key="1">
    <citation type="submission" date="2013-11" db="EMBL/GenBank/DDBJ databases">
        <title>Opisthorchis viverrini - life in the bile duct.</title>
        <authorList>
            <person name="Young N.D."/>
            <person name="Nagarajan N."/>
            <person name="Lin S.J."/>
            <person name="Korhonen P.K."/>
            <person name="Jex A.R."/>
            <person name="Hall R.S."/>
            <person name="Safavi-Hemami H."/>
            <person name="Kaewkong W."/>
            <person name="Bertrand D."/>
            <person name="Gao S."/>
            <person name="Seet Q."/>
            <person name="Wongkham S."/>
            <person name="Teh B.T."/>
            <person name="Wongkham C."/>
            <person name="Intapan P.M."/>
            <person name="Maleewong W."/>
            <person name="Yang X."/>
            <person name="Hu M."/>
            <person name="Wang Z."/>
            <person name="Hofmann A."/>
            <person name="Sternberg P.W."/>
            <person name="Tan P."/>
            <person name="Wang J."/>
            <person name="Gasser R.B."/>
        </authorList>
    </citation>
    <scope>NUCLEOTIDE SEQUENCE [LARGE SCALE GENOMIC DNA]</scope>
</reference>
<evidence type="ECO:0000313" key="1">
    <source>
        <dbReference type="EMBL" id="KER31309.1"/>
    </source>
</evidence>
<evidence type="ECO:0000313" key="2">
    <source>
        <dbReference type="Proteomes" id="UP000054324"/>
    </source>
</evidence>
<name>A0A075AIA8_OPIVI</name>
<sequence length="65" mass="7122">MKFQGHQCDISWPPIPMEGLTGTSNSLVKEAGLQDGELKEVAATPHCGSRVRCLRLRSTRVLDEA</sequence>
<gene>
    <name evidence="1" type="ORF">T265_02490</name>
</gene>
<dbReference type="EMBL" id="KL596648">
    <property type="protein sequence ID" value="KER31309.1"/>
    <property type="molecule type" value="Genomic_DNA"/>
</dbReference>
<dbReference type="AlphaFoldDB" id="A0A075AIA8"/>
<organism evidence="1 2">
    <name type="scientific">Opisthorchis viverrini</name>
    <name type="common">Southeast Asian liver fluke</name>
    <dbReference type="NCBI Taxonomy" id="6198"/>
    <lineage>
        <taxon>Eukaryota</taxon>
        <taxon>Metazoa</taxon>
        <taxon>Spiralia</taxon>
        <taxon>Lophotrochozoa</taxon>
        <taxon>Platyhelminthes</taxon>
        <taxon>Trematoda</taxon>
        <taxon>Digenea</taxon>
        <taxon>Opisthorchiida</taxon>
        <taxon>Opisthorchiata</taxon>
        <taxon>Opisthorchiidae</taxon>
        <taxon>Opisthorchis</taxon>
    </lineage>
</organism>
<dbReference type="Proteomes" id="UP000054324">
    <property type="component" value="Unassembled WGS sequence"/>
</dbReference>
<protein>
    <submittedName>
        <fullName evidence="1">Uncharacterized protein</fullName>
    </submittedName>
</protein>
<dbReference type="RefSeq" id="XP_009165003.1">
    <property type="nucleotide sequence ID" value="XM_009166739.1"/>
</dbReference>
<accession>A0A075AIA8</accession>
<proteinExistence type="predicted"/>
<keyword evidence="2" id="KW-1185">Reference proteome</keyword>
<dbReference type="KEGG" id="ovi:T265_02490"/>